<reference evidence="4" key="1">
    <citation type="submission" date="2009-01" db="EMBL/GenBank/DDBJ databases">
        <title>Complete sequence of plasmid 1 of Methylobacterium nodulans ORS 2060.</title>
        <authorList>
            <consortium name="US DOE Joint Genome Institute"/>
            <person name="Lucas S."/>
            <person name="Copeland A."/>
            <person name="Lapidus A."/>
            <person name="Glavina del Rio T."/>
            <person name="Dalin E."/>
            <person name="Tice H."/>
            <person name="Bruce D."/>
            <person name="Goodwin L."/>
            <person name="Pitluck S."/>
            <person name="Sims D."/>
            <person name="Brettin T."/>
            <person name="Detter J.C."/>
            <person name="Han C."/>
            <person name="Larimer F."/>
            <person name="Land M."/>
            <person name="Hauser L."/>
            <person name="Kyrpides N."/>
            <person name="Ivanova N."/>
            <person name="Marx C.J."/>
            <person name="Richardson P."/>
        </authorList>
    </citation>
    <scope>NUCLEOTIDE SEQUENCE [LARGE SCALE GENOMIC DNA]</scope>
    <source>
        <strain evidence="4">LMG 21967 / CNCM I-2342 / ORS 2060</strain>
        <plasmid evidence="4">Plasmid pMNOD01</plasmid>
    </source>
</reference>
<dbReference type="HOGENOM" id="CLU_065316_0_0_5"/>
<proteinExistence type="predicted"/>
<keyword evidence="3" id="KW-0614">Plasmid</keyword>
<feature type="domain" description="Solute-binding protein family 3/N-terminal" evidence="2">
    <location>
        <begin position="16"/>
        <end position="234"/>
    </location>
</feature>
<dbReference type="Gene3D" id="3.40.190.10">
    <property type="entry name" value="Periplasmic binding protein-like II"/>
    <property type="match status" value="2"/>
</dbReference>
<dbReference type="AlphaFoldDB" id="B8IWB8"/>
<protein>
    <submittedName>
        <fullName evidence="3">Extracellular solute-binding protein family 3</fullName>
    </submittedName>
</protein>
<dbReference type="CDD" id="cd13623">
    <property type="entry name" value="PBP2_AA_hypothetical"/>
    <property type="match status" value="1"/>
</dbReference>
<geneLocation type="plasmid" evidence="3 4">
    <name>pMNOD01</name>
</geneLocation>
<dbReference type="PANTHER" id="PTHR35936:SF17">
    <property type="entry name" value="ARGININE-BINDING EXTRACELLULAR PROTEIN ARTP"/>
    <property type="match status" value="1"/>
</dbReference>
<dbReference type="Proteomes" id="UP000008207">
    <property type="component" value="Plasmid pMNOD01"/>
</dbReference>
<dbReference type="KEGG" id="mno:Mnod_8634"/>
<keyword evidence="4" id="KW-1185">Reference proteome</keyword>
<name>B8IWB8_METNO</name>
<gene>
    <name evidence="3" type="ordered locus">Mnod_8634</name>
</gene>
<accession>B8IWB8</accession>
<evidence type="ECO:0000256" key="1">
    <source>
        <dbReference type="ARBA" id="ARBA00022729"/>
    </source>
</evidence>
<dbReference type="SMART" id="SM00062">
    <property type="entry name" value="PBPb"/>
    <property type="match status" value="1"/>
</dbReference>
<evidence type="ECO:0000313" key="3">
    <source>
        <dbReference type="EMBL" id="ACL62708.1"/>
    </source>
</evidence>
<sequence length="237" mass="25691">MGGHDVKTLGWPTDNPLRVAINLGNSALAREDCDGQLRGIAVDLAFALGDWLGSSIRLVIFPSAGAVMKAVDEDESDVAFLAIDPARADRVAYTRPYLLIEGVFAVREASPMRDVGDVDRPRVRIASAAGAAYHSHLTLALQHAELVTVPTPGDALRRLGEGACDVAAGVRQAVEDFANQCEGIRVLPSRFMAIEQAVATPLRMKFDVNLFDKFIREIINIGKLDDFLIKNEHDTSI</sequence>
<evidence type="ECO:0000259" key="2">
    <source>
        <dbReference type="SMART" id="SM00062"/>
    </source>
</evidence>
<evidence type="ECO:0000313" key="4">
    <source>
        <dbReference type="Proteomes" id="UP000008207"/>
    </source>
</evidence>
<keyword evidence="1" id="KW-0732">Signal</keyword>
<dbReference type="SUPFAM" id="SSF53850">
    <property type="entry name" value="Periplasmic binding protein-like II"/>
    <property type="match status" value="1"/>
</dbReference>
<dbReference type="Pfam" id="PF00497">
    <property type="entry name" value="SBP_bac_3"/>
    <property type="match status" value="1"/>
</dbReference>
<dbReference type="EMBL" id="CP001350">
    <property type="protein sequence ID" value="ACL62708.1"/>
    <property type="molecule type" value="Genomic_DNA"/>
</dbReference>
<dbReference type="InterPro" id="IPR001638">
    <property type="entry name" value="Solute-binding_3/MltF_N"/>
</dbReference>
<organism evidence="3 4">
    <name type="scientific">Methylobacterium nodulans (strain LMG 21967 / CNCM I-2342 / ORS 2060)</name>
    <dbReference type="NCBI Taxonomy" id="460265"/>
    <lineage>
        <taxon>Bacteria</taxon>
        <taxon>Pseudomonadati</taxon>
        <taxon>Pseudomonadota</taxon>
        <taxon>Alphaproteobacteria</taxon>
        <taxon>Hyphomicrobiales</taxon>
        <taxon>Methylobacteriaceae</taxon>
        <taxon>Methylobacterium</taxon>
    </lineage>
</organism>
<dbReference type="PANTHER" id="PTHR35936">
    <property type="entry name" value="MEMBRANE-BOUND LYTIC MUREIN TRANSGLYCOSYLASE F"/>
    <property type="match status" value="1"/>
</dbReference>
<dbReference type="RefSeq" id="WP_015934242.1">
    <property type="nucleotide sequence ID" value="NC_011892.1"/>
</dbReference>